<dbReference type="Proteomes" id="UP000254134">
    <property type="component" value="Unassembled WGS sequence"/>
</dbReference>
<proteinExistence type="predicted"/>
<protein>
    <submittedName>
        <fullName evidence="1">Uncharacterized protein</fullName>
    </submittedName>
</protein>
<keyword evidence="2" id="KW-1185">Reference proteome</keyword>
<reference evidence="1 2" key="1">
    <citation type="submission" date="2018-07" db="EMBL/GenBank/DDBJ databases">
        <title>High-quality-draft genome sequence of Gaiella occulta.</title>
        <authorList>
            <person name="Severino R."/>
            <person name="Froufe H.J.C."/>
            <person name="Rainey F.A."/>
            <person name="Barroso C."/>
            <person name="Albuquerque L."/>
            <person name="Lobo-Da-Cunha A."/>
            <person name="Da Costa M.S."/>
            <person name="Egas C."/>
        </authorList>
    </citation>
    <scope>NUCLEOTIDE SEQUENCE [LARGE SCALE GENOMIC DNA]</scope>
    <source>
        <strain evidence="1 2">F2-233</strain>
    </source>
</reference>
<accession>A0A7M2YXQ0</accession>
<comment type="caution">
    <text evidence="1">The sequence shown here is derived from an EMBL/GenBank/DDBJ whole genome shotgun (WGS) entry which is preliminary data.</text>
</comment>
<dbReference type="EMBL" id="QQZY01000003">
    <property type="protein sequence ID" value="RDI74765.1"/>
    <property type="molecule type" value="Genomic_DNA"/>
</dbReference>
<dbReference type="AlphaFoldDB" id="A0A7M2YXQ0"/>
<sequence length="31" mass="3334">MLKSRAIHWGVRAALIASFVLAAGAGTKWNH</sequence>
<evidence type="ECO:0000313" key="1">
    <source>
        <dbReference type="EMBL" id="RDI74765.1"/>
    </source>
</evidence>
<evidence type="ECO:0000313" key="2">
    <source>
        <dbReference type="Proteomes" id="UP000254134"/>
    </source>
</evidence>
<gene>
    <name evidence="1" type="ORF">Gocc_1654</name>
</gene>
<organism evidence="1 2">
    <name type="scientific">Gaiella occulta</name>
    <dbReference type="NCBI Taxonomy" id="1002870"/>
    <lineage>
        <taxon>Bacteria</taxon>
        <taxon>Bacillati</taxon>
        <taxon>Actinomycetota</taxon>
        <taxon>Thermoleophilia</taxon>
        <taxon>Gaiellales</taxon>
        <taxon>Gaiellaceae</taxon>
        <taxon>Gaiella</taxon>
    </lineage>
</organism>
<reference evidence="2" key="2">
    <citation type="journal article" date="2019" name="MicrobiologyOpen">
        <title>High-quality draft genome sequence of Gaiella occulta isolated from a 150 meter deep mineral water borehole and comparison with the genome sequences of other deep-branching lineages of the phylum Actinobacteria.</title>
        <authorList>
            <person name="Severino R."/>
            <person name="Froufe H.J.C."/>
            <person name="Barroso C."/>
            <person name="Albuquerque L."/>
            <person name="Lobo-da-Cunha A."/>
            <person name="da Costa M.S."/>
            <person name="Egas C."/>
        </authorList>
    </citation>
    <scope>NUCLEOTIDE SEQUENCE [LARGE SCALE GENOMIC DNA]</scope>
    <source>
        <strain evidence="2">F2-233</strain>
    </source>
</reference>
<name>A0A7M2YXQ0_9ACTN</name>